<evidence type="ECO:0000259" key="3">
    <source>
        <dbReference type="Pfam" id="PF00501"/>
    </source>
</evidence>
<gene>
    <name evidence="5" type="ORF">ACFQMJ_12715</name>
</gene>
<dbReference type="Pfam" id="PF13193">
    <property type="entry name" value="AMP-binding_C"/>
    <property type="match status" value="1"/>
</dbReference>
<dbReference type="SUPFAM" id="SSF56801">
    <property type="entry name" value="Acetyl-CoA synthetase-like"/>
    <property type="match status" value="1"/>
</dbReference>
<dbReference type="EMBL" id="JBHTAI010000007">
    <property type="protein sequence ID" value="MFC7149392.1"/>
    <property type="molecule type" value="Genomic_DNA"/>
</dbReference>
<protein>
    <submittedName>
        <fullName evidence="5">AMP-binding protein</fullName>
    </submittedName>
</protein>
<dbReference type="Gene3D" id="3.40.50.12780">
    <property type="entry name" value="N-terminal domain of ligase-like"/>
    <property type="match status" value="1"/>
</dbReference>
<comment type="similarity">
    <text evidence="1">Belongs to the ATP-dependent AMP-binding enzyme family.</text>
</comment>
<dbReference type="Gene3D" id="3.30.300.30">
    <property type="match status" value="1"/>
</dbReference>
<accession>A0ABW2F852</accession>
<name>A0ABW2F852_9BACL</name>
<feature type="domain" description="AMP-dependent synthetase/ligase" evidence="3">
    <location>
        <begin position="82"/>
        <end position="271"/>
    </location>
</feature>
<sequence length="418" mass="45211">MLKIDGIRFDAERLRRLFGELSGRREFRSCYGKLYAVCLSHPFDVVGFVQFAREQGASVLLLHESTPFESAAAAARQAGAHYLIYGEFDRIAELAADADGQAPALCQFSSGTTGPPKLIRRSWEEVDREVAAYNERLDAPDAQPVVCVPVSHSFGLISGVLSAIARRAEPHIVRDKNPKFAVRTIRETPRALVYAVPFLHHLYETLGGGRPLGSELVSSGAPLTEALLERLRRGSQRIWQQYGCSEAGCIALGGDPSSPFDVGPPLGHQRLSFLPLAADGPNSGLREIVAASGDRVVHTGDIGFADASGSLSVTGRSDDLINVAGLKVVPSEVESVIARMEGVAEAVVYRAKHSVWGEAVQALVVASPGIREQEIKAWCVRHLPGYKVPGLIRLVDEIPKPPSGKISRKLLQEQEESL</sequence>
<dbReference type="InterPro" id="IPR045851">
    <property type="entry name" value="AMP-bd_C_sf"/>
</dbReference>
<proteinExistence type="inferred from homology"/>
<keyword evidence="6" id="KW-1185">Reference proteome</keyword>
<dbReference type="InterPro" id="IPR000873">
    <property type="entry name" value="AMP-dep_synth/lig_dom"/>
</dbReference>
<reference evidence="6" key="1">
    <citation type="journal article" date="2019" name="Int. J. Syst. Evol. Microbiol.">
        <title>The Global Catalogue of Microorganisms (GCM) 10K type strain sequencing project: providing services to taxonomists for standard genome sequencing and annotation.</title>
        <authorList>
            <consortium name="The Broad Institute Genomics Platform"/>
            <consortium name="The Broad Institute Genome Sequencing Center for Infectious Disease"/>
            <person name="Wu L."/>
            <person name="Ma J."/>
        </authorList>
    </citation>
    <scope>NUCLEOTIDE SEQUENCE [LARGE SCALE GENOMIC DNA]</scope>
    <source>
        <strain evidence="6">KCTC 12907</strain>
    </source>
</reference>
<dbReference type="CDD" id="cd04433">
    <property type="entry name" value="AFD_class_I"/>
    <property type="match status" value="1"/>
</dbReference>
<evidence type="ECO:0000256" key="2">
    <source>
        <dbReference type="ARBA" id="ARBA00022598"/>
    </source>
</evidence>
<feature type="domain" description="AMP-binding enzyme C-terminal" evidence="4">
    <location>
        <begin position="332"/>
        <end position="405"/>
    </location>
</feature>
<dbReference type="PANTHER" id="PTHR43201:SF5">
    <property type="entry name" value="MEDIUM-CHAIN ACYL-COA LIGASE ACSF2, MITOCHONDRIAL"/>
    <property type="match status" value="1"/>
</dbReference>
<dbReference type="InterPro" id="IPR025110">
    <property type="entry name" value="AMP-bd_C"/>
</dbReference>
<dbReference type="InterPro" id="IPR042099">
    <property type="entry name" value="ANL_N_sf"/>
</dbReference>
<comment type="caution">
    <text evidence="5">The sequence shown here is derived from an EMBL/GenBank/DDBJ whole genome shotgun (WGS) entry which is preliminary data.</text>
</comment>
<evidence type="ECO:0000313" key="6">
    <source>
        <dbReference type="Proteomes" id="UP001596378"/>
    </source>
</evidence>
<dbReference type="RefSeq" id="WP_378051580.1">
    <property type="nucleotide sequence ID" value="NZ_JBHMDN010000034.1"/>
</dbReference>
<evidence type="ECO:0000259" key="4">
    <source>
        <dbReference type="Pfam" id="PF13193"/>
    </source>
</evidence>
<dbReference type="Pfam" id="PF00501">
    <property type="entry name" value="AMP-binding"/>
    <property type="match status" value="1"/>
</dbReference>
<evidence type="ECO:0000256" key="1">
    <source>
        <dbReference type="ARBA" id="ARBA00006432"/>
    </source>
</evidence>
<keyword evidence="2" id="KW-0436">Ligase</keyword>
<organism evidence="5 6">
    <name type="scientific">Cohnella cellulosilytica</name>
    <dbReference type="NCBI Taxonomy" id="986710"/>
    <lineage>
        <taxon>Bacteria</taxon>
        <taxon>Bacillati</taxon>
        <taxon>Bacillota</taxon>
        <taxon>Bacilli</taxon>
        <taxon>Bacillales</taxon>
        <taxon>Paenibacillaceae</taxon>
        <taxon>Cohnella</taxon>
    </lineage>
</organism>
<dbReference type="PANTHER" id="PTHR43201">
    <property type="entry name" value="ACYL-COA SYNTHETASE"/>
    <property type="match status" value="1"/>
</dbReference>
<evidence type="ECO:0000313" key="5">
    <source>
        <dbReference type="EMBL" id="MFC7149392.1"/>
    </source>
</evidence>
<dbReference type="Proteomes" id="UP001596378">
    <property type="component" value="Unassembled WGS sequence"/>
</dbReference>